<dbReference type="AlphaFoldDB" id="A0AA41T4Z3"/>
<keyword evidence="3" id="KW-1185">Reference proteome</keyword>
<dbReference type="InterPro" id="IPR039767">
    <property type="entry name" value="RALBP1"/>
</dbReference>
<name>A0AA41T4Z3_SCICA</name>
<feature type="compositionally biased region" description="Low complexity" evidence="1">
    <location>
        <begin position="7"/>
        <end position="17"/>
    </location>
</feature>
<dbReference type="GO" id="GO:0016020">
    <property type="term" value="C:membrane"/>
    <property type="evidence" value="ECO:0007669"/>
    <property type="project" value="TreeGrafter"/>
</dbReference>
<gene>
    <name evidence="2" type="ORF">SUZIE_173680</name>
</gene>
<dbReference type="GO" id="GO:0007264">
    <property type="term" value="P:small GTPase-mediated signal transduction"/>
    <property type="evidence" value="ECO:0007669"/>
    <property type="project" value="InterPro"/>
</dbReference>
<organism evidence="2 3">
    <name type="scientific">Sciurus carolinensis</name>
    <name type="common">Eastern gray squirrel</name>
    <dbReference type="NCBI Taxonomy" id="30640"/>
    <lineage>
        <taxon>Eukaryota</taxon>
        <taxon>Metazoa</taxon>
        <taxon>Chordata</taxon>
        <taxon>Craniata</taxon>
        <taxon>Vertebrata</taxon>
        <taxon>Euteleostomi</taxon>
        <taxon>Mammalia</taxon>
        <taxon>Eutheria</taxon>
        <taxon>Euarchontoglires</taxon>
        <taxon>Glires</taxon>
        <taxon>Rodentia</taxon>
        <taxon>Sciuromorpha</taxon>
        <taxon>Sciuridae</taxon>
        <taxon>Sciurinae</taxon>
        <taxon>Sciurini</taxon>
        <taxon>Sciurus</taxon>
    </lineage>
</organism>
<feature type="compositionally biased region" description="Basic residues" evidence="1">
    <location>
        <begin position="56"/>
        <end position="66"/>
    </location>
</feature>
<sequence>MGRHRWAWGAAQAAAAAEPEVSRRQAKCDGRASPRLPHDTLQEPADAALEEEKDHGKKKGKFKKKKTEGYAAFQEDSSGDEAESPSKMKTSKGIHVFKKPGFSKKKKNLKIEKKPKEEKHKEEKHKEEKYKETKT</sequence>
<comment type="caution">
    <text evidence="2">The sequence shown here is derived from an EMBL/GenBank/DDBJ whole genome shotgun (WGS) entry which is preliminary data.</text>
</comment>
<dbReference type="EMBL" id="JAATJV010388243">
    <property type="protein sequence ID" value="MBZ3883589.1"/>
    <property type="molecule type" value="Genomic_DNA"/>
</dbReference>
<feature type="region of interest" description="Disordered" evidence="1">
    <location>
        <begin position="1"/>
        <end position="135"/>
    </location>
</feature>
<dbReference type="PANTHER" id="PTHR12783">
    <property type="entry name" value="RALA BINDING PROTEIN 1 RALBP1"/>
    <property type="match status" value="1"/>
</dbReference>
<dbReference type="PANTHER" id="PTHR12783:SF5">
    <property type="entry name" value="RALA-BINDING PROTEIN 1"/>
    <property type="match status" value="1"/>
</dbReference>
<dbReference type="GO" id="GO:0005096">
    <property type="term" value="F:GTPase activator activity"/>
    <property type="evidence" value="ECO:0007669"/>
    <property type="project" value="InterPro"/>
</dbReference>
<dbReference type="GO" id="GO:0031267">
    <property type="term" value="F:small GTPase binding"/>
    <property type="evidence" value="ECO:0007669"/>
    <property type="project" value="InterPro"/>
</dbReference>
<feature type="compositionally biased region" description="Basic and acidic residues" evidence="1">
    <location>
        <begin position="109"/>
        <end position="135"/>
    </location>
</feature>
<evidence type="ECO:0000313" key="3">
    <source>
        <dbReference type="Proteomes" id="UP001166674"/>
    </source>
</evidence>
<dbReference type="Proteomes" id="UP001166674">
    <property type="component" value="Unassembled WGS sequence"/>
</dbReference>
<accession>A0AA41T4Z3</accession>
<proteinExistence type="predicted"/>
<evidence type="ECO:0000313" key="2">
    <source>
        <dbReference type="EMBL" id="MBZ3883589.1"/>
    </source>
</evidence>
<reference evidence="2" key="1">
    <citation type="submission" date="2020-03" db="EMBL/GenBank/DDBJ databases">
        <title>Studies in the Genomics of Life Span.</title>
        <authorList>
            <person name="Glass D."/>
        </authorList>
    </citation>
    <scope>NUCLEOTIDE SEQUENCE</scope>
    <source>
        <strain evidence="2">SUZIE</strain>
        <tissue evidence="2">Muscle</tissue>
    </source>
</reference>
<feature type="compositionally biased region" description="Basic residues" evidence="1">
    <location>
        <begin position="89"/>
        <end position="108"/>
    </location>
</feature>
<dbReference type="GO" id="GO:0006897">
    <property type="term" value="P:endocytosis"/>
    <property type="evidence" value="ECO:0007669"/>
    <property type="project" value="TreeGrafter"/>
</dbReference>
<evidence type="ECO:0000256" key="1">
    <source>
        <dbReference type="SAM" id="MobiDB-lite"/>
    </source>
</evidence>
<protein>
    <submittedName>
        <fullName evidence="2">RalA-binding protein 1</fullName>
    </submittedName>
</protein>
<feature type="compositionally biased region" description="Basic and acidic residues" evidence="1">
    <location>
        <begin position="20"/>
        <end position="41"/>
    </location>
</feature>